<dbReference type="GO" id="GO:0006457">
    <property type="term" value="P:protein folding"/>
    <property type="evidence" value="ECO:0007669"/>
    <property type="project" value="InterPro"/>
</dbReference>
<evidence type="ECO:0000313" key="7">
    <source>
        <dbReference type="Proteomes" id="UP000004728"/>
    </source>
</evidence>
<evidence type="ECO:0000256" key="3">
    <source>
        <dbReference type="ARBA" id="ARBA00022989"/>
    </source>
</evidence>
<keyword evidence="3 5" id="KW-1133">Transmembrane helix</keyword>
<evidence type="ECO:0000256" key="1">
    <source>
        <dbReference type="ARBA" id="ARBA00004141"/>
    </source>
</evidence>
<keyword evidence="7" id="KW-1185">Reference proteome</keyword>
<protein>
    <submittedName>
        <fullName evidence="6">Disulfide bond formation protein DsbB</fullName>
    </submittedName>
</protein>
<comment type="caution">
    <text evidence="6">The sequence shown here is derived from an EMBL/GenBank/DDBJ whole genome shotgun (WGS) entry which is preliminary data.</text>
</comment>
<dbReference type="SUPFAM" id="SSF158442">
    <property type="entry name" value="DsbB-like"/>
    <property type="match status" value="1"/>
</dbReference>
<keyword evidence="2 5" id="KW-0812">Transmembrane</keyword>
<proteinExistence type="predicted"/>
<sequence length="165" mass="17154">MTRPASLSSTLGLARLLGLLIPAGAMATALVAQYGFDLAPCEMCWWQRYAHIAALVPALAAFAVRDPRAVRSLVLLAAACVAISGLIGGYHAGVEYHWWQGITTCSSIKLSGDPLDAILNAPVIRCDVPAWTLFGISMAGYNFLGSLTAALVIAVLAAKGGKAGK</sequence>
<dbReference type="GO" id="GO:0016020">
    <property type="term" value="C:membrane"/>
    <property type="evidence" value="ECO:0007669"/>
    <property type="project" value="UniProtKB-SubCell"/>
</dbReference>
<evidence type="ECO:0000256" key="4">
    <source>
        <dbReference type="ARBA" id="ARBA00023136"/>
    </source>
</evidence>
<evidence type="ECO:0000256" key="5">
    <source>
        <dbReference type="SAM" id="Phobius"/>
    </source>
</evidence>
<organism evidence="6 7">
    <name type="scientific">Novosphingobium nitrogenifigens DSM 19370</name>
    <dbReference type="NCBI Taxonomy" id="983920"/>
    <lineage>
        <taxon>Bacteria</taxon>
        <taxon>Pseudomonadati</taxon>
        <taxon>Pseudomonadota</taxon>
        <taxon>Alphaproteobacteria</taxon>
        <taxon>Sphingomonadales</taxon>
        <taxon>Sphingomonadaceae</taxon>
        <taxon>Novosphingobium</taxon>
    </lineage>
</organism>
<reference evidence="6 7" key="1">
    <citation type="journal article" date="2012" name="J. Bacteriol.">
        <title>Draft Genome Sequence of Novosphingobium nitrogenifigens Y88T.</title>
        <authorList>
            <person name="Strabala T.J."/>
            <person name="Macdonald L."/>
            <person name="Liu V."/>
            <person name="Smit A.M."/>
        </authorList>
    </citation>
    <scope>NUCLEOTIDE SEQUENCE [LARGE SCALE GENOMIC DNA]</scope>
    <source>
        <strain evidence="6 7">DSM 19370</strain>
    </source>
</reference>
<feature type="transmembrane region" description="Helical" evidence="5">
    <location>
        <begin position="73"/>
        <end position="92"/>
    </location>
</feature>
<keyword evidence="4 5" id="KW-0472">Membrane</keyword>
<dbReference type="InterPro" id="IPR003752">
    <property type="entry name" value="DiS_bond_form_DsbB/BdbC"/>
</dbReference>
<dbReference type="eggNOG" id="COG1495">
    <property type="taxonomic scope" value="Bacteria"/>
</dbReference>
<feature type="transmembrane region" description="Helical" evidence="5">
    <location>
        <begin position="45"/>
        <end position="64"/>
    </location>
</feature>
<name>F1Z5Y3_9SPHN</name>
<accession>F1Z5Y3</accession>
<dbReference type="Proteomes" id="UP000004728">
    <property type="component" value="Unassembled WGS sequence"/>
</dbReference>
<dbReference type="AlphaFoldDB" id="F1Z5Y3"/>
<dbReference type="EMBL" id="AEWJ01000023">
    <property type="protein sequence ID" value="EGD60243.1"/>
    <property type="molecule type" value="Genomic_DNA"/>
</dbReference>
<dbReference type="Pfam" id="PF02600">
    <property type="entry name" value="DsbB"/>
    <property type="match status" value="1"/>
</dbReference>
<evidence type="ECO:0000313" key="6">
    <source>
        <dbReference type="EMBL" id="EGD60243.1"/>
    </source>
</evidence>
<evidence type="ECO:0000256" key="2">
    <source>
        <dbReference type="ARBA" id="ARBA00022692"/>
    </source>
</evidence>
<feature type="transmembrane region" description="Helical" evidence="5">
    <location>
        <begin position="139"/>
        <end position="158"/>
    </location>
</feature>
<comment type="subcellular location">
    <subcellularLocation>
        <location evidence="1">Membrane</location>
        <topology evidence="1">Multi-pass membrane protein</topology>
    </subcellularLocation>
</comment>
<dbReference type="Gene3D" id="1.20.1550.10">
    <property type="entry name" value="DsbB-like"/>
    <property type="match status" value="1"/>
</dbReference>
<dbReference type="PIRSF" id="PIRSF033913">
    <property type="entry name" value="S-S_format_DsbB"/>
    <property type="match status" value="1"/>
</dbReference>
<dbReference type="GO" id="GO:0015035">
    <property type="term" value="F:protein-disulfide reductase activity"/>
    <property type="evidence" value="ECO:0007669"/>
    <property type="project" value="InterPro"/>
</dbReference>
<dbReference type="STRING" id="983920.Y88_2117"/>
<gene>
    <name evidence="6" type="ORF">Y88_2117</name>
</gene>
<dbReference type="HOGENOM" id="CLU_098660_0_2_5"/>
<dbReference type="OrthoDB" id="9808637at2"/>
<dbReference type="RefSeq" id="WP_008069349.1">
    <property type="nucleotide sequence ID" value="NZ_AQWK01000005.1"/>
</dbReference>
<dbReference type="InterPro" id="IPR023380">
    <property type="entry name" value="DsbB-like_sf"/>
</dbReference>
<dbReference type="InterPro" id="IPR024199">
    <property type="entry name" value="Uncharacterised_DsbB"/>
</dbReference>
<dbReference type="InParanoid" id="F1Z5Y3"/>